<evidence type="ECO:0000313" key="1">
    <source>
        <dbReference type="EMBL" id="PER55584.1"/>
    </source>
</evidence>
<gene>
    <name evidence="1" type="ORF">CN495_07465</name>
</gene>
<dbReference type="AlphaFoldDB" id="A0ABD6S6X0"/>
<dbReference type="Proteomes" id="UP000219897">
    <property type="component" value="Unassembled WGS sequence"/>
</dbReference>
<reference evidence="1 2" key="1">
    <citation type="submission" date="2017-09" db="EMBL/GenBank/DDBJ databases">
        <title>Large-scale bioinformatics analysis of Bacillus genomes uncovers conserved roles of natural products in bacterial physiology.</title>
        <authorList>
            <consortium name="Agbiome Team Llc"/>
            <person name="Bleich R.M."/>
            <person name="Kirk G.J."/>
            <person name="Santa Maria K.C."/>
            <person name="Allen S.E."/>
            <person name="Farag S."/>
            <person name="Shank E.A."/>
            <person name="Bowers A."/>
        </authorList>
    </citation>
    <scope>NUCLEOTIDE SEQUENCE [LARGE SCALE GENOMIC DNA]</scope>
    <source>
        <strain evidence="1 2">AFS005140</strain>
    </source>
</reference>
<organism evidence="1 2">
    <name type="scientific">Bacillus thuringiensis</name>
    <dbReference type="NCBI Taxonomy" id="1428"/>
    <lineage>
        <taxon>Bacteria</taxon>
        <taxon>Bacillati</taxon>
        <taxon>Bacillota</taxon>
        <taxon>Bacilli</taxon>
        <taxon>Bacillales</taxon>
        <taxon>Bacillaceae</taxon>
        <taxon>Bacillus</taxon>
        <taxon>Bacillus cereus group</taxon>
    </lineage>
</organism>
<evidence type="ECO:0000313" key="2">
    <source>
        <dbReference type="Proteomes" id="UP000219897"/>
    </source>
</evidence>
<evidence type="ECO:0008006" key="3">
    <source>
        <dbReference type="Google" id="ProtNLM"/>
    </source>
</evidence>
<accession>A0ABD6S6X0</accession>
<name>A0ABD6S6X0_BACTU</name>
<protein>
    <recommendedName>
        <fullName evidence="3">Phage protein</fullName>
    </recommendedName>
</protein>
<proteinExistence type="predicted"/>
<sequence>MAKEITVGKETEMRKYRLAMGVSIKEVCSELFIEAGLYSAHECANREYSGNRKFEFEQDVMDAINKTVRKRKEAMYDLELNMCEDDEEGGLIWQCLTDALYNEALQLMASGRNIVQACVALEIDDVELMHRMRADGLDCNNITKEAIQHLLKG</sequence>
<dbReference type="EMBL" id="NTYF01000023">
    <property type="protein sequence ID" value="PER55584.1"/>
    <property type="molecule type" value="Genomic_DNA"/>
</dbReference>
<dbReference type="RefSeq" id="WP_098316934.1">
    <property type="nucleotide sequence ID" value="NZ_NTYF01000023.1"/>
</dbReference>
<comment type="caution">
    <text evidence="1">The sequence shown here is derived from an EMBL/GenBank/DDBJ whole genome shotgun (WGS) entry which is preliminary data.</text>
</comment>